<dbReference type="Proteomes" id="UP000241085">
    <property type="component" value="Unassembled WGS sequence"/>
</dbReference>
<keyword evidence="3" id="KW-1185">Reference proteome</keyword>
<evidence type="ECO:0000313" key="3">
    <source>
        <dbReference type="Proteomes" id="UP000241085"/>
    </source>
</evidence>
<sequence>MSTIDPDSPPFGNGAANYGATEASYDTTTTTGTTGTSGTSGKVDTAKEAVGTAKEQAGSVAGDAKQAAGDVLSTGKQEAANVAHEAKVQVKDLLDQSRGQLTEQAHAQKDNAAKGVRAFSDDLTSLAKGEGGSNAATNLVSQLADRAQGVASWLEDREPAELLEDVKSFARRRPGAFILIAAATGLVGGRLLRALTAEAKDEKEATASTSGPEYSAPAASSVDTAYVDSPFVDDTYTGTTGSSSLERDHLPTEPVADPLSTPPTSTGYDTFPGDGTYRDGGRP</sequence>
<evidence type="ECO:0000313" key="2">
    <source>
        <dbReference type="EMBL" id="PTL72033.1"/>
    </source>
</evidence>
<dbReference type="RefSeq" id="WP_107573820.1">
    <property type="nucleotide sequence ID" value="NZ_PZPL01000001.1"/>
</dbReference>
<dbReference type="AlphaFoldDB" id="A0A2T4UR84"/>
<evidence type="ECO:0008006" key="4">
    <source>
        <dbReference type="Google" id="ProtNLM"/>
    </source>
</evidence>
<name>A0A2T4UR84_9MICO</name>
<evidence type="ECO:0000256" key="1">
    <source>
        <dbReference type="SAM" id="MobiDB-lite"/>
    </source>
</evidence>
<feature type="region of interest" description="Disordered" evidence="1">
    <location>
        <begin position="229"/>
        <end position="283"/>
    </location>
</feature>
<protein>
    <recommendedName>
        <fullName evidence="4">ATP synthase F0 subunit B</fullName>
    </recommendedName>
</protein>
<organism evidence="2 3">
    <name type="scientific">Rathayibacter caricis DSM 15933</name>
    <dbReference type="NCBI Taxonomy" id="1328867"/>
    <lineage>
        <taxon>Bacteria</taxon>
        <taxon>Bacillati</taxon>
        <taxon>Actinomycetota</taxon>
        <taxon>Actinomycetes</taxon>
        <taxon>Micrococcales</taxon>
        <taxon>Microbacteriaceae</taxon>
        <taxon>Rathayibacter</taxon>
    </lineage>
</organism>
<reference evidence="2 3" key="1">
    <citation type="submission" date="2018-03" db="EMBL/GenBank/DDBJ databases">
        <title>Bacteriophage NCPPB3778 and a type I-E CRISPR drive the evolution of the US Biological Select Agent, Rathayibacter toxicus.</title>
        <authorList>
            <person name="Davis E.W.II."/>
            <person name="Tabima J.F."/>
            <person name="Weisberg A.J."/>
            <person name="Dantas Lopes L."/>
            <person name="Wiseman M.S."/>
            <person name="Wiseman M.S."/>
            <person name="Pupko T."/>
            <person name="Belcher M.S."/>
            <person name="Sechler A.J."/>
            <person name="Tancos M.A."/>
            <person name="Schroeder B.K."/>
            <person name="Murray T.D."/>
            <person name="Luster D.G."/>
            <person name="Schneider W.L."/>
            <person name="Rogers E."/>
            <person name="Andreote F.D."/>
            <person name="Grunwald N.J."/>
            <person name="Putnam M.L."/>
            <person name="Chang J.H."/>
        </authorList>
    </citation>
    <scope>NUCLEOTIDE SEQUENCE [LARGE SCALE GENOMIC DNA]</scope>
    <source>
        <strain evidence="2 3">DSM 15933</strain>
    </source>
</reference>
<feature type="compositionally biased region" description="Low complexity" evidence="1">
    <location>
        <begin position="27"/>
        <end position="41"/>
    </location>
</feature>
<accession>A0A2T4UR84</accession>
<dbReference type="EMBL" id="PZPL01000001">
    <property type="protein sequence ID" value="PTL72033.1"/>
    <property type="molecule type" value="Genomic_DNA"/>
</dbReference>
<comment type="caution">
    <text evidence="2">The sequence shown here is derived from an EMBL/GenBank/DDBJ whole genome shotgun (WGS) entry which is preliminary data.</text>
</comment>
<feature type="region of interest" description="Disordered" evidence="1">
    <location>
        <begin position="1"/>
        <end position="63"/>
    </location>
</feature>
<proteinExistence type="predicted"/>
<gene>
    <name evidence="2" type="ORF">C1I63_03725</name>
</gene>